<evidence type="ECO:0000313" key="3">
    <source>
        <dbReference type="Proteomes" id="UP000271626"/>
    </source>
</evidence>
<name>A0A3P8L0X7_TSUPA</name>
<dbReference type="AlphaFoldDB" id="A0A3P8L0X7"/>
<feature type="transmembrane region" description="Helical" evidence="1">
    <location>
        <begin position="358"/>
        <end position="380"/>
    </location>
</feature>
<evidence type="ECO:0008006" key="4">
    <source>
        <dbReference type="Google" id="ProtNLM"/>
    </source>
</evidence>
<feature type="transmembrane region" description="Helical" evidence="1">
    <location>
        <begin position="191"/>
        <end position="211"/>
    </location>
</feature>
<evidence type="ECO:0000313" key="2">
    <source>
        <dbReference type="EMBL" id="VDR38065.1"/>
    </source>
</evidence>
<dbReference type="RefSeq" id="WP_227967218.1">
    <property type="nucleotide sequence ID" value="NZ_CP085954.1"/>
</dbReference>
<feature type="transmembrane region" description="Helical" evidence="1">
    <location>
        <begin position="258"/>
        <end position="275"/>
    </location>
</feature>
<feature type="transmembrane region" description="Helical" evidence="1">
    <location>
        <begin position="73"/>
        <end position="92"/>
    </location>
</feature>
<protein>
    <recommendedName>
        <fullName evidence="4">Transmembrane protein</fullName>
    </recommendedName>
</protein>
<dbReference type="Proteomes" id="UP000271626">
    <property type="component" value="Chromosome"/>
</dbReference>
<evidence type="ECO:0000256" key="1">
    <source>
        <dbReference type="SAM" id="Phobius"/>
    </source>
</evidence>
<keyword evidence="1" id="KW-0472">Membrane</keyword>
<feature type="transmembrane region" description="Helical" evidence="1">
    <location>
        <begin position="287"/>
        <end position="309"/>
    </location>
</feature>
<feature type="transmembrane region" description="Helical" evidence="1">
    <location>
        <begin position="133"/>
        <end position="151"/>
    </location>
</feature>
<keyword evidence="1" id="KW-1133">Transmembrane helix</keyword>
<feature type="transmembrane region" description="Helical" evidence="1">
    <location>
        <begin position="163"/>
        <end position="185"/>
    </location>
</feature>
<organism evidence="2 3">
    <name type="scientific">Tsukamurella paurometabola</name>
    <name type="common">Corynebacterium paurometabolum</name>
    <dbReference type="NCBI Taxonomy" id="2061"/>
    <lineage>
        <taxon>Bacteria</taxon>
        <taxon>Bacillati</taxon>
        <taxon>Actinomycetota</taxon>
        <taxon>Actinomycetes</taxon>
        <taxon>Mycobacteriales</taxon>
        <taxon>Tsukamurellaceae</taxon>
        <taxon>Tsukamurella</taxon>
    </lineage>
</organism>
<dbReference type="EMBL" id="LR131273">
    <property type="protein sequence ID" value="VDR38065.1"/>
    <property type="molecule type" value="Genomic_DNA"/>
</dbReference>
<proteinExistence type="predicted"/>
<gene>
    <name evidence="2" type="ORF">NCTC10741_01180</name>
</gene>
<feature type="transmembrane region" description="Helical" evidence="1">
    <location>
        <begin position="99"/>
        <end position="121"/>
    </location>
</feature>
<feature type="transmembrane region" description="Helical" evidence="1">
    <location>
        <begin position="329"/>
        <end position="351"/>
    </location>
</feature>
<sequence length="570" mass="57060">MRSRDLALAAWSTVLAVAILGPLALRGRYLLLRDAVSTPRSYLTDTALGLGENAARATPQDWLLAVGSQVVDGGVLVTALLFVALVAAGWGFGRCALAVLAAVGRDAGLGAGLAAATVGLWNPFVAERLLQGHWSLLAGYAAIGWAVVVGLRLRGGAQLGGFAACLAAGGLTPTGAVFALIAGLVAAPRRWAWQLVLFVCAAAPWLYPSLVSGSGVRADPASVAVFAARAEPGLGTAGSLLGLGGIWNRQAVPDGAPWLWTAFALALLVGGLVVLRARLLAPPLGRFALLAVCAVVLPALAATGPGTALLEAVVQAIPGSGLLRDGQKWVALALPLYATCAAALVAAVPAAARAAGTVVAVAVPVAVLPGLAWGVGGALAPVTYPAAWRTVAEAVPADRGSVAVLPPGMFRTFPYGPDAPVLDPAPRMLRAPVLQTGELRVGGRAVDRVPGAASDAEAALAVGGDALAGRLAELGVGWVLVEAVRVDGATVFPTVPLPGLTLTVDTPELRLYRVPGDIATVSASTAERGGAWATHLLWAAVLVGGAVVAATGRRRGSPGGDGAAAPAPSV</sequence>
<reference evidence="2 3" key="1">
    <citation type="submission" date="2018-12" db="EMBL/GenBank/DDBJ databases">
        <authorList>
            <consortium name="Pathogen Informatics"/>
        </authorList>
    </citation>
    <scope>NUCLEOTIDE SEQUENCE [LARGE SCALE GENOMIC DNA]</scope>
    <source>
        <strain evidence="2 3">NCTC10741</strain>
    </source>
</reference>
<accession>A0A3P8L0X7</accession>
<feature type="transmembrane region" description="Helical" evidence="1">
    <location>
        <begin position="223"/>
        <end position="246"/>
    </location>
</feature>
<keyword evidence="1" id="KW-0812">Transmembrane</keyword>